<dbReference type="PANTHER" id="PTHR46796">
    <property type="entry name" value="HTH-TYPE TRANSCRIPTIONAL ACTIVATOR RHAS-RELATED"/>
    <property type="match status" value="1"/>
</dbReference>
<dbReference type="InterPro" id="IPR046532">
    <property type="entry name" value="DUF6597"/>
</dbReference>
<keyword evidence="3" id="KW-0804">Transcription</keyword>
<keyword evidence="6" id="KW-1185">Reference proteome</keyword>
<dbReference type="SUPFAM" id="SSF46689">
    <property type="entry name" value="Homeodomain-like"/>
    <property type="match status" value="1"/>
</dbReference>
<proteinExistence type="predicted"/>
<dbReference type="Pfam" id="PF12833">
    <property type="entry name" value="HTH_18"/>
    <property type="match status" value="1"/>
</dbReference>
<name>A0ABY3M6V0_9FLAO</name>
<evidence type="ECO:0000256" key="1">
    <source>
        <dbReference type="ARBA" id="ARBA00023015"/>
    </source>
</evidence>
<dbReference type="InterPro" id="IPR009057">
    <property type="entry name" value="Homeodomain-like_sf"/>
</dbReference>
<evidence type="ECO:0000256" key="2">
    <source>
        <dbReference type="ARBA" id="ARBA00023125"/>
    </source>
</evidence>
<evidence type="ECO:0000313" key="5">
    <source>
        <dbReference type="EMBL" id="TYC07797.1"/>
    </source>
</evidence>
<reference evidence="5 6" key="1">
    <citation type="submission" date="2019-08" db="EMBL/GenBank/DDBJ databases">
        <title>Genomes of Antarctic Bizionia species.</title>
        <authorList>
            <person name="Bowman J.P."/>
        </authorList>
    </citation>
    <scope>NUCLEOTIDE SEQUENCE [LARGE SCALE GENOMIC DNA]</scope>
    <source>
        <strain evidence="5 6">IC164</strain>
    </source>
</reference>
<comment type="caution">
    <text evidence="5">The sequence shown here is derived from an EMBL/GenBank/DDBJ whole genome shotgun (WGS) entry which is preliminary data.</text>
</comment>
<dbReference type="Gene3D" id="1.10.10.60">
    <property type="entry name" value="Homeodomain-like"/>
    <property type="match status" value="1"/>
</dbReference>
<dbReference type="PRINTS" id="PR00032">
    <property type="entry name" value="HTHARAC"/>
</dbReference>
<dbReference type="InterPro" id="IPR020449">
    <property type="entry name" value="Tscrpt_reg_AraC-type_HTH"/>
</dbReference>
<protein>
    <submittedName>
        <fullName evidence="5">Helix-turn-helix transcriptional regulator</fullName>
    </submittedName>
</protein>
<feature type="domain" description="HTH araC/xylS-type" evidence="4">
    <location>
        <begin position="150"/>
        <end position="252"/>
    </location>
</feature>
<dbReference type="PANTHER" id="PTHR46796:SF13">
    <property type="entry name" value="HTH-TYPE TRANSCRIPTIONAL ACTIVATOR RHAS"/>
    <property type="match status" value="1"/>
</dbReference>
<dbReference type="PROSITE" id="PS01124">
    <property type="entry name" value="HTH_ARAC_FAMILY_2"/>
    <property type="match status" value="1"/>
</dbReference>
<accession>A0ABY3M6V0</accession>
<dbReference type="InterPro" id="IPR018060">
    <property type="entry name" value="HTH_AraC"/>
</dbReference>
<evidence type="ECO:0000256" key="3">
    <source>
        <dbReference type="ARBA" id="ARBA00023163"/>
    </source>
</evidence>
<sequence>MKVKNPIPNENISDFVQNILVIENFQVTNPFVLPLYANGSPTLLFQTAKGEIKGNSNNLTLFGQTVFPETLTIKEDFTLIAYFFKPFALSTLFGFSAQELTDNPIDINLLEPSKTLELQEKLLNSNSINEMINLIDNYIFSLVNKIKADINLIKFATTEIVKNPDNEILKKVQNELHLTERTFQRMFKKNVGLSPNQYRRIGQFSSAFKQLQQKQFENLFDIAFDNGYSDQSHFTRSFKEFTNITPKDYLKFGNLSND</sequence>
<dbReference type="Pfam" id="PF20240">
    <property type="entry name" value="DUF6597"/>
    <property type="match status" value="1"/>
</dbReference>
<dbReference type="SMART" id="SM00342">
    <property type="entry name" value="HTH_ARAC"/>
    <property type="match status" value="1"/>
</dbReference>
<organism evidence="5 6">
    <name type="scientific">Bizionia gelidisalsuginis</name>
    <dbReference type="NCBI Taxonomy" id="291188"/>
    <lineage>
        <taxon>Bacteria</taxon>
        <taxon>Pseudomonadati</taxon>
        <taxon>Bacteroidota</taxon>
        <taxon>Flavobacteriia</taxon>
        <taxon>Flavobacteriales</taxon>
        <taxon>Flavobacteriaceae</taxon>
        <taxon>Bizionia</taxon>
    </lineage>
</organism>
<keyword evidence="1" id="KW-0805">Transcription regulation</keyword>
<evidence type="ECO:0000313" key="6">
    <source>
        <dbReference type="Proteomes" id="UP000323621"/>
    </source>
</evidence>
<keyword evidence="2" id="KW-0238">DNA-binding</keyword>
<dbReference type="EMBL" id="VSKN01000050">
    <property type="protein sequence ID" value="TYC07797.1"/>
    <property type="molecule type" value="Genomic_DNA"/>
</dbReference>
<dbReference type="InterPro" id="IPR050204">
    <property type="entry name" value="AraC_XylS_family_regulators"/>
</dbReference>
<gene>
    <name evidence="5" type="ORF">ES677_14880</name>
</gene>
<dbReference type="Proteomes" id="UP000323621">
    <property type="component" value="Unassembled WGS sequence"/>
</dbReference>
<evidence type="ECO:0000259" key="4">
    <source>
        <dbReference type="PROSITE" id="PS01124"/>
    </source>
</evidence>